<dbReference type="RefSeq" id="WP_179584898.1">
    <property type="nucleotide sequence ID" value="NZ_JACBYR010000001.1"/>
</dbReference>
<dbReference type="EC" id="1.8.4.11" evidence="4"/>
<comment type="catalytic activity">
    <reaction evidence="2 4">
        <text>L-methionyl-[protein] + [thioredoxin]-disulfide + H2O = L-methionyl-(S)-S-oxide-[protein] + [thioredoxin]-dithiol</text>
        <dbReference type="Rhea" id="RHEA:14217"/>
        <dbReference type="Rhea" id="RHEA-COMP:10698"/>
        <dbReference type="Rhea" id="RHEA-COMP:10700"/>
        <dbReference type="Rhea" id="RHEA-COMP:12313"/>
        <dbReference type="Rhea" id="RHEA-COMP:12315"/>
        <dbReference type="ChEBI" id="CHEBI:15377"/>
        <dbReference type="ChEBI" id="CHEBI:16044"/>
        <dbReference type="ChEBI" id="CHEBI:29950"/>
        <dbReference type="ChEBI" id="CHEBI:44120"/>
        <dbReference type="ChEBI" id="CHEBI:50058"/>
        <dbReference type="EC" id="1.8.4.11"/>
    </reaction>
</comment>
<dbReference type="Pfam" id="PF01625">
    <property type="entry name" value="PMSR"/>
    <property type="match status" value="1"/>
</dbReference>
<dbReference type="InterPro" id="IPR036509">
    <property type="entry name" value="Met_Sox_Rdtase_MsrA_sf"/>
</dbReference>
<protein>
    <recommendedName>
        <fullName evidence="4">Peptide methionine sulfoxide reductase MsrA</fullName>
        <shortName evidence="4">Protein-methionine-S-oxide reductase</shortName>
        <ecNumber evidence="4">1.8.4.11</ecNumber>
    </recommendedName>
    <alternativeName>
        <fullName evidence="4">Peptide-methionine (S)-S-oxide reductase</fullName>
        <shortName evidence="4">Peptide Met(O) reductase</shortName>
    </alternativeName>
</protein>
<evidence type="ECO:0000256" key="3">
    <source>
        <dbReference type="ARBA" id="ARBA00048782"/>
    </source>
</evidence>
<dbReference type="HAMAP" id="MF_01401">
    <property type="entry name" value="MsrA"/>
    <property type="match status" value="1"/>
</dbReference>
<dbReference type="PANTHER" id="PTHR43774:SF1">
    <property type="entry name" value="PEPTIDE METHIONINE SULFOXIDE REDUCTASE MSRA 2"/>
    <property type="match status" value="1"/>
</dbReference>
<comment type="function">
    <text evidence="4">Has an important function as a repair enzyme for proteins that have been inactivated by oxidation. Catalyzes the reversible oxidation-reduction of methionine sulfoxide in proteins to methionine.</text>
</comment>
<evidence type="ECO:0000313" key="7">
    <source>
        <dbReference type="Proteomes" id="UP000542125"/>
    </source>
</evidence>
<dbReference type="GO" id="GO:0008113">
    <property type="term" value="F:peptide-methionine (S)-S-oxide reductase activity"/>
    <property type="evidence" value="ECO:0007669"/>
    <property type="project" value="UniProtKB-UniRule"/>
</dbReference>
<evidence type="ECO:0000313" key="6">
    <source>
        <dbReference type="EMBL" id="NYE82239.1"/>
    </source>
</evidence>
<accession>A0A7Y9ISS0</accession>
<dbReference type="Proteomes" id="UP000542125">
    <property type="component" value="Unassembled WGS sequence"/>
</dbReference>
<comment type="catalytic activity">
    <reaction evidence="3 4">
        <text>[thioredoxin]-disulfide + L-methionine + H2O = L-methionine (S)-S-oxide + [thioredoxin]-dithiol</text>
        <dbReference type="Rhea" id="RHEA:19993"/>
        <dbReference type="Rhea" id="RHEA-COMP:10698"/>
        <dbReference type="Rhea" id="RHEA-COMP:10700"/>
        <dbReference type="ChEBI" id="CHEBI:15377"/>
        <dbReference type="ChEBI" id="CHEBI:29950"/>
        <dbReference type="ChEBI" id="CHEBI:50058"/>
        <dbReference type="ChEBI" id="CHEBI:57844"/>
        <dbReference type="ChEBI" id="CHEBI:58772"/>
        <dbReference type="EC" id="1.8.4.11"/>
    </reaction>
</comment>
<dbReference type="PANTHER" id="PTHR43774">
    <property type="entry name" value="PEPTIDE METHIONINE SULFOXIDE REDUCTASE"/>
    <property type="match status" value="1"/>
</dbReference>
<evidence type="ECO:0000256" key="4">
    <source>
        <dbReference type="HAMAP-Rule" id="MF_01401"/>
    </source>
</evidence>
<comment type="similarity">
    <text evidence="4">Belongs to the MsrA Met sulfoxide reductase family.</text>
</comment>
<evidence type="ECO:0000259" key="5">
    <source>
        <dbReference type="Pfam" id="PF01625"/>
    </source>
</evidence>
<feature type="active site" evidence="4">
    <location>
        <position position="14"/>
    </location>
</feature>
<keyword evidence="1 4" id="KW-0560">Oxidoreductase</keyword>
<sequence>MTTQNEKAVFGGGCFWCVEAVFQQLQGVTKVESGYAGGHVDRPTYHQVCDGNTGHIEVAEVTFDPSVITYKELLTVFFASHDPTTLDRQGNDAGPQYRSAIFWQTPDQRELANAYMEELSAANTFGAPIVTKLLPPAKVWPAEDYHRDYFLRNPGQGYCAVVIAPKVAKLRKTFADKLKTPA</sequence>
<proteinExistence type="inferred from homology"/>
<evidence type="ECO:0000256" key="1">
    <source>
        <dbReference type="ARBA" id="ARBA00023002"/>
    </source>
</evidence>
<evidence type="ECO:0000256" key="2">
    <source>
        <dbReference type="ARBA" id="ARBA00047806"/>
    </source>
</evidence>
<reference evidence="6 7" key="1">
    <citation type="submission" date="2020-07" db="EMBL/GenBank/DDBJ databases">
        <title>Genomic Encyclopedia of Type Strains, Phase IV (KMG-V): Genome sequencing to study the core and pangenomes of soil and plant-associated prokaryotes.</title>
        <authorList>
            <person name="Whitman W."/>
        </authorList>
    </citation>
    <scope>NUCLEOTIDE SEQUENCE [LARGE SCALE GENOMIC DNA]</scope>
    <source>
        <strain evidence="6 7">SAS40</strain>
    </source>
</reference>
<dbReference type="EMBL" id="JACBYR010000001">
    <property type="protein sequence ID" value="NYE82239.1"/>
    <property type="molecule type" value="Genomic_DNA"/>
</dbReference>
<dbReference type="AlphaFoldDB" id="A0A7Y9ISS0"/>
<name>A0A7Y9ISS0_9BURK</name>
<dbReference type="SUPFAM" id="SSF55068">
    <property type="entry name" value="Peptide methionine sulfoxide reductase"/>
    <property type="match status" value="1"/>
</dbReference>
<gene>
    <name evidence="4" type="primary">msrA</name>
    <name evidence="6" type="ORF">FHW18_001510</name>
</gene>
<comment type="caution">
    <text evidence="6">The sequence shown here is derived from an EMBL/GenBank/DDBJ whole genome shotgun (WGS) entry which is preliminary data.</text>
</comment>
<dbReference type="InterPro" id="IPR002569">
    <property type="entry name" value="Met_Sox_Rdtase_MsrA_dom"/>
</dbReference>
<feature type="domain" description="Peptide methionine sulphoxide reductase MsrA" evidence="5">
    <location>
        <begin position="7"/>
        <end position="159"/>
    </location>
</feature>
<dbReference type="NCBIfam" id="TIGR00401">
    <property type="entry name" value="msrA"/>
    <property type="match status" value="1"/>
</dbReference>
<organism evidence="6 7">
    <name type="scientific">Pigmentiphaga litoralis</name>
    <dbReference type="NCBI Taxonomy" id="516702"/>
    <lineage>
        <taxon>Bacteria</taxon>
        <taxon>Pseudomonadati</taxon>
        <taxon>Pseudomonadota</taxon>
        <taxon>Betaproteobacteria</taxon>
        <taxon>Burkholderiales</taxon>
        <taxon>Alcaligenaceae</taxon>
        <taxon>Pigmentiphaga</taxon>
    </lineage>
</organism>
<dbReference type="Gene3D" id="3.30.1060.10">
    <property type="entry name" value="Peptide methionine sulphoxide reductase MsrA"/>
    <property type="match status" value="1"/>
</dbReference>
<keyword evidence="7" id="KW-1185">Reference proteome</keyword>